<evidence type="ECO:0000313" key="3">
    <source>
        <dbReference type="EMBL" id="MBU7599322.1"/>
    </source>
</evidence>
<keyword evidence="2" id="KW-0812">Transmembrane</keyword>
<evidence type="ECO:0000313" key="4">
    <source>
        <dbReference type="Proteomes" id="UP000694501"/>
    </source>
</evidence>
<evidence type="ECO:0000256" key="1">
    <source>
        <dbReference type="SAM" id="MobiDB-lite"/>
    </source>
</evidence>
<feature type="compositionally biased region" description="Basic and acidic residues" evidence="1">
    <location>
        <begin position="170"/>
        <end position="182"/>
    </location>
</feature>
<gene>
    <name evidence="3" type="ORF">JGS22_017295</name>
</gene>
<comment type="caution">
    <text evidence="3">The sequence shown here is derived from an EMBL/GenBank/DDBJ whole genome shotgun (WGS) entry which is preliminary data.</text>
</comment>
<sequence length="182" mass="20368">MSEVAEPRAEFFALKLIVEGRDDAALTSEVLGGVRNKGERPVLVDARGEVYRDGIDDFRRNNEIFATDDKFVYNRNWEDESAKLDLVTVSARIEPDRTPWYLAGGAVVVLTVGGLLLWRLRARRRLEAHFDAQRRQNPGTDPMDRTPTDREPADRNLTDQDGAEGGPRQDGTDDDGRGTGAR</sequence>
<feature type="compositionally biased region" description="Basic and acidic residues" evidence="1">
    <location>
        <begin position="142"/>
        <end position="158"/>
    </location>
</feature>
<keyword evidence="2" id="KW-1133">Transmembrane helix</keyword>
<dbReference type="AlphaFoldDB" id="A0A949JH29"/>
<protein>
    <submittedName>
        <fullName evidence="3">Uncharacterized protein</fullName>
    </submittedName>
</protein>
<dbReference type="EMBL" id="JAELVF020000001">
    <property type="protein sequence ID" value="MBU7599322.1"/>
    <property type="molecule type" value="Genomic_DNA"/>
</dbReference>
<evidence type="ECO:0000256" key="2">
    <source>
        <dbReference type="SAM" id="Phobius"/>
    </source>
</evidence>
<name>A0A949JH29_9ACTN</name>
<keyword evidence="4" id="KW-1185">Reference proteome</keyword>
<feature type="transmembrane region" description="Helical" evidence="2">
    <location>
        <begin position="100"/>
        <end position="118"/>
    </location>
</feature>
<dbReference type="Proteomes" id="UP000694501">
    <property type="component" value="Unassembled WGS sequence"/>
</dbReference>
<feature type="region of interest" description="Disordered" evidence="1">
    <location>
        <begin position="131"/>
        <end position="182"/>
    </location>
</feature>
<proteinExistence type="predicted"/>
<organism evidence="3 4">
    <name type="scientific">Streptomyces tardus</name>
    <dbReference type="NCBI Taxonomy" id="2780544"/>
    <lineage>
        <taxon>Bacteria</taxon>
        <taxon>Bacillati</taxon>
        <taxon>Actinomycetota</taxon>
        <taxon>Actinomycetes</taxon>
        <taxon>Kitasatosporales</taxon>
        <taxon>Streptomycetaceae</taxon>
        <taxon>Streptomyces</taxon>
    </lineage>
</organism>
<reference evidence="3" key="1">
    <citation type="submission" date="2021-06" db="EMBL/GenBank/DDBJ databases">
        <title>Sequencing of actinobacteria type strains.</title>
        <authorList>
            <person name="Nguyen G.-S."/>
            <person name="Wentzel A."/>
        </authorList>
    </citation>
    <scope>NUCLEOTIDE SEQUENCE</scope>
    <source>
        <strain evidence="3">P38-E01</strain>
    </source>
</reference>
<keyword evidence="2" id="KW-0472">Membrane</keyword>
<dbReference type="RefSeq" id="WP_211038305.1">
    <property type="nucleotide sequence ID" value="NZ_JAELVF020000001.1"/>
</dbReference>
<accession>A0A949JH29</accession>